<dbReference type="SUPFAM" id="SSF51735">
    <property type="entry name" value="NAD(P)-binding Rossmann-fold domains"/>
    <property type="match status" value="1"/>
</dbReference>
<dbReference type="RefSeq" id="WP_127946980.1">
    <property type="nucleotide sequence ID" value="NZ_RKLN01000003.1"/>
</dbReference>
<feature type="domain" description="Glucose-6-phosphate dehydrogenase NAD-binding" evidence="9">
    <location>
        <begin position="31"/>
        <end position="214"/>
    </location>
</feature>
<dbReference type="NCBIfam" id="TIGR00871">
    <property type="entry name" value="zwf"/>
    <property type="match status" value="1"/>
</dbReference>
<feature type="domain" description="Glucose-6-phosphate dehydrogenase C-terminal" evidence="10">
    <location>
        <begin position="216"/>
        <end position="511"/>
    </location>
</feature>
<organism evidence="11 12">
    <name type="scientific">Rhodococcus spongiicola</name>
    <dbReference type="NCBI Taxonomy" id="2487352"/>
    <lineage>
        <taxon>Bacteria</taxon>
        <taxon>Bacillati</taxon>
        <taxon>Actinomycetota</taxon>
        <taxon>Actinomycetes</taxon>
        <taxon>Mycobacteriales</taxon>
        <taxon>Nocardiaceae</taxon>
        <taxon>Rhodococcus</taxon>
    </lineage>
</organism>
<comment type="pathway">
    <text evidence="1 7">Carbohydrate degradation; pentose phosphate pathway; D-ribulose 5-phosphate from D-glucose 6-phosphate (oxidative stage): step 1/3.</text>
</comment>
<feature type="active site" description="Proton acceptor" evidence="7">
    <location>
        <position position="267"/>
    </location>
</feature>
<feature type="binding site" evidence="7">
    <location>
        <position position="175"/>
    </location>
    <ligand>
        <name>NADP(+)</name>
        <dbReference type="ChEBI" id="CHEBI:58349"/>
    </ligand>
</feature>
<keyword evidence="3 7" id="KW-0313">Glucose metabolism</keyword>
<dbReference type="PRINTS" id="PR00079">
    <property type="entry name" value="G6PDHDRGNASE"/>
</dbReference>
<dbReference type="Proteomes" id="UP000284333">
    <property type="component" value="Unassembled WGS sequence"/>
</dbReference>
<dbReference type="AlphaFoldDB" id="A0A3S3AAA9"/>
<feature type="binding site" evidence="7">
    <location>
        <position position="205"/>
    </location>
    <ligand>
        <name>substrate</name>
    </ligand>
</feature>
<keyword evidence="12" id="KW-1185">Reference proteome</keyword>
<evidence type="ECO:0000313" key="12">
    <source>
        <dbReference type="Proteomes" id="UP000284333"/>
    </source>
</evidence>
<comment type="function">
    <text evidence="7">Catalyzes the oxidation of glucose 6-phosphate to 6-phosphogluconolactone.</text>
</comment>
<dbReference type="UniPathway" id="UPA00115">
    <property type="reaction ID" value="UER00408"/>
</dbReference>
<comment type="similarity">
    <text evidence="2 7">Belongs to the glucose-6-phosphate dehydrogenase family.</text>
</comment>
<dbReference type="InterPro" id="IPR019796">
    <property type="entry name" value="G6P_DH_AS"/>
</dbReference>
<sequence length="513" mass="57385">MSGPTADAWINPLRDSRDRRLPHIAGPCGLVIFGVTGDLARKKLMPAVYDLANRGLLPPGFALVGFARRDWADEDFGKIVHDAVREHARTPFREHVWEQLSRGIRFVQGSFDDAAAFTELKNTLATLDRERGTRGNHAFYLSIPPAQFPTVCQQLSQSGLAKSVDGQWRRVVIEKPFGHDLDSARELNAVVNKVFPEDTVFRIDHYLGKETVQNILALRFANQLFDPIWNSHYVDHVQITMAEDIGLGGRAGYYDGIGAARDVIQNHLLQLLAFTAMEEPVSFEPSELQAEKIKVLSATRLAEPLDETTARGQYAGGWQGGLEVVGLHDEEGFAKDSTTETYAAITLEVDTRRWAGVPFYLRTGKRLGRRVTEIAVVFKRAPHLPFDATMTEELGQNALVIRVQPDEGVTMRFGSKVPGSSMEVRDVNMDFSYGQAFTVSSPEAYERLILDVLLGEPSLFPVNAEVELSWTILDPALEHWARQGMPEPYEAGTWGPPSAEEMMRRTGREWRRP</sequence>
<dbReference type="Gene3D" id="3.30.360.10">
    <property type="entry name" value="Dihydrodipicolinate Reductase, domain 2"/>
    <property type="match status" value="1"/>
</dbReference>
<dbReference type="InterPro" id="IPR001282">
    <property type="entry name" value="G6P_DH"/>
</dbReference>
<comment type="caution">
    <text evidence="7">Lacks conserved residue(s) required for the propagation of feature annotation.</text>
</comment>
<reference evidence="11 12" key="1">
    <citation type="submission" date="2018-11" db="EMBL/GenBank/DDBJ databases">
        <title>Rhodococcus spongicola sp. nov. and Rhodococcus xishaensis sp. nov. from marine sponges.</title>
        <authorList>
            <person name="Li L."/>
            <person name="Lin H.W."/>
        </authorList>
    </citation>
    <scope>NUCLEOTIDE SEQUENCE [LARGE SCALE GENOMIC DNA]</scope>
    <source>
        <strain evidence="11 12">LHW50502</strain>
    </source>
</reference>
<evidence type="ECO:0000256" key="1">
    <source>
        <dbReference type="ARBA" id="ARBA00004937"/>
    </source>
</evidence>
<feature type="binding site" evidence="7">
    <location>
        <position position="209"/>
    </location>
    <ligand>
        <name>substrate</name>
    </ligand>
</feature>
<evidence type="ECO:0000256" key="4">
    <source>
        <dbReference type="ARBA" id="ARBA00022857"/>
    </source>
</evidence>
<dbReference type="HAMAP" id="MF_00966">
    <property type="entry name" value="G6PD"/>
    <property type="match status" value="1"/>
</dbReference>
<accession>A0A3S3AAA9</accession>
<dbReference type="FunFam" id="3.30.360.10:FF:000011">
    <property type="entry name" value="Glucose-6-phosphate 1-dehydrogenase"/>
    <property type="match status" value="1"/>
</dbReference>
<dbReference type="InterPro" id="IPR036291">
    <property type="entry name" value="NAD(P)-bd_dom_sf"/>
</dbReference>
<dbReference type="InterPro" id="IPR022675">
    <property type="entry name" value="G6P_DH_C"/>
</dbReference>
<evidence type="ECO:0000256" key="2">
    <source>
        <dbReference type="ARBA" id="ARBA00009975"/>
    </source>
</evidence>
<dbReference type="GO" id="GO:0050661">
    <property type="term" value="F:NADP binding"/>
    <property type="evidence" value="ECO:0007669"/>
    <property type="project" value="UniProtKB-UniRule"/>
</dbReference>
<dbReference type="PANTHER" id="PTHR23429">
    <property type="entry name" value="GLUCOSE-6-PHOSPHATE 1-DEHYDROGENASE G6PD"/>
    <property type="match status" value="1"/>
</dbReference>
<dbReference type="GO" id="GO:0006006">
    <property type="term" value="P:glucose metabolic process"/>
    <property type="evidence" value="ECO:0007669"/>
    <property type="project" value="UniProtKB-KW"/>
</dbReference>
<dbReference type="Pfam" id="PF02781">
    <property type="entry name" value="G6PD_C"/>
    <property type="match status" value="1"/>
</dbReference>
<proteinExistence type="inferred from homology"/>
<comment type="caution">
    <text evidence="11">The sequence shown here is derived from an EMBL/GenBank/DDBJ whole genome shotgun (WGS) entry which is preliminary data.</text>
</comment>
<dbReference type="SUPFAM" id="SSF55347">
    <property type="entry name" value="Glyceraldehyde-3-phosphate dehydrogenase-like, C-terminal domain"/>
    <property type="match status" value="1"/>
</dbReference>
<protein>
    <recommendedName>
        <fullName evidence="7">Glucose-6-phosphate 1-dehydrogenase</fullName>
        <shortName evidence="7">G6PD</shortName>
        <ecNumber evidence="7">1.1.1.49</ecNumber>
    </recommendedName>
</protein>
<feature type="binding site" evidence="7">
    <location>
        <position position="262"/>
    </location>
    <ligand>
        <name>substrate</name>
    </ligand>
</feature>
<comment type="catalytic activity">
    <reaction evidence="7">
        <text>D-glucose 6-phosphate + NADP(+) = 6-phospho-D-glucono-1,5-lactone + NADPH + H(+)</text>
        <dbReference type="Rhea" id="RHEA:15841"/>
        <dbReference type="ChEBI" id="CHEBI:15378"/>
        <dbReference type="ChEBI" id="CHEBI:57783"/>
        <dbReference type="ChEBI" id="CHEBI:57955"/>
        <dbReference type="ChEBI" id="CHEBI:58349"/>
        <dbReference type="ChEBI" id="CHEBI:61548"/>
        <dbReference type="EC" id="1.1.1.49"/>
    </reaction>
</comment>
<feature type="region of interest" description="Disordered" evidence="8">
    <location>
        <begin position="488"/>
        <end position="513"/>
    </location>
</feature>
<dbReference type="PANTHER" id="PTHR23429:SF0">
    <property type="entry name" value="GLUCOSE-6-PHOSPHATE 1-DEHYDROGENASE"/>
    <property type="match status" value="1"/>
</dbReference>
<evidence type="ECO:0000256" key="5">
    <source>
        <dbReference type="ARBA" id="ARBA00023002"/>
    </source>
</evidence>
<dbReference type="OrthoDB" id="9802739at2"/>
<dbReference type="GO" id="GO:0009051">
    <property type="term" value="P:pentose-phosphate shunt, oxidative branch"/>
    <property type="evidence" value="ECO:0007669"/>
    <property type="project" value="TreeGrafter"/>
</dbReference>
<name>A0A3S3AAA9_9NOCA</name>
<evidence type="ECO:0000259" key="9">
    <source>
        <dbReference type="Pfam" id="PF00479"/>
    </source>
</evidence>
<evidence type="ECO:0000313" key="11">
    <source>
        <dbReference type="EMBL" id="RVW03382.1"/>
    </source>
</evidence>
<dbReference type="PROSITE" id="PS00069">
    <property type="entry name" value="G6P_DEHYDROGENASE"/>
    <property type="match status" value="1"/>
</dbReference>
<keyword evidence="6 7" id="KW-0119">Carbohydrate metabolism</keyword>
<feature type="binding site" evidence="7">
    <location>
        <position position="365"/>
    </location>
    <ligand>
        <name>substrate</name>
    </ligand>
</feature>
<dbReference type="Pfam" id="PF00479">
    <property type="entry name" value="G6PD_N"/>
    <property type="match status" value="1"/>
</dbReference>
<dbReference type="Gene3D" id="3.40.50.720">
    <property type="entry name" value="NAD(P)-binding Rossmann-like Domain"/>
    <property type="match status" value="1"/>
</dbReference>
<evidence type="ECO:0000256" key="6">
    <source>
        <dbReference type="ARBA" id="ARBA00023277"/>
    </source>
</evidence>
<dbReference type="GO" id="GO:0005829">
    <property type="term" value="C:cytosol"/>
    <property type="evidence" value="ECO:0007669"/>
    <property type="project" value="TreeGrafter"/>
</dbReference>
<dbReference type="EC" id="1.1.1.49" evidence="7"/>
<evidence type="ECO:0000256" key="3">
    <source>
        <dbReference type="ARBA" id="ARBA00022526"/>
    </source>
</evidence>
<dbReference type="GO" id="GO:0004345">
    <property type="term" value="F:glucose-6-phosphate dehydrogenase activity"/>
    <property type="evidence" value="ECO:0007669"/>
    <property type="project" value="UniProtKB-UniRule"/>
</dbReference>
<dbReference type="PIRSF" id="PIRSF000110">
    <property type="entry name" value="G6PD"/>
    <property type="match status" value="1"/>
</dbReference>
<evidence type="ECO:0000256" key="7">
    <source>
        <dbReference type="HAMAP-Rule" id="MF_00966"/>
    </source>
</evidence>
<dbReference type="EMBL" id="RKLN01000003">
    <property type="protein sequence ID" value="RVW03382.1"/>
    <property type="molecule type" value="Genomic_DNA"/>
</dbReference>
<keyword evidence="5 7" id="KW-0560">Oxidoreductase</keyword>
<gene>
    <name evidence="7" type="primary">zwf</name>
    <name evidence="11" type="ORF">EF834_09585</name>
</gene>
<feature type="compositionally biased region" description="Basic and acidic residues" evidence="8">
    <location>
        <begin position="501"/>
        <end position="513"/>
    </location>
</feature>
<dbReference type="InterPro" id="IPR022674">
    <property type="entry name" value="G6P_DH_NAD-bd"/>
</dbReference>
<evidence type="ECO:0000259" key="10">
    <source>
        <dbReference type="Pfam" id="PF02781"/>
    </source>
</evidence>
<evidence type="ECO:0000256" key="8">
    <source>
        <dbReference type="SAM" id="MobiDB-lite"/>
    </source>
</evidence>
<feature type="binding site" evidence="7">
    <location>
        <position position="68"/>
    </location>
    <ligand>
        <name>NADP(+)</name>
        <dbReference type="ChEBI" id="CHEBI:58349"/>
    </ligand>
</feature>
<keyword evidence="4 7" id="KW-0521">NADP</keyword>
<feature type="binding site" evidence="7">
    <location>
        <position position="243"/>
    </location>
    <ligand>
        <name>substrate</name>
    </ligand>
</feature>